<dbReference type="CDD" id="cd01169">
    <property type="entry name" value="HMPP_kinase"/>
    <property type="match status" value="1"/>
</dbReference>
<dbReference type="RefSeq" id="WP_261518846.1">
    <property type="nucleotide sequence ID" value="NZ_JAODNW010000001.1"/>
</dbReference>
<proteinExistence type="predicted"/>
<comment type="caution">
    <text evidence="4">The sequence shown here is derived from an EMBL/GenBank/DDBJ whole genome shotgun (WGS) entry which is preliminary data.</text>
</comment>
<dbReference type="PANTHER" id="PTHR20858:SF17">
    <property type="entry name" value="HYDROXYMETHYLPYRIMIDINE_PHOSPHOMETHYLPYRIMIDINE KINASE THI20-RELATED"/>
    <property type="match status" value="1"/>
</dbReference>
<evidence type="ECO:0000256" key="2">
    <source>
        <dbReference type="ARBA" id="ARBA00012135"/>
    </source>
</evidence>
<gene>
    <name evidence="4" type="ORF">ACFFJ2_05020</name>
</gene>
<keyword evidence="5" id="KW-1185">Reference proteome</keyword>
<dbReference type="Pfam" id="PF08543">
    <property type="entry name" value="Phos_pyr_kin"/>
    <property type="match status" value="1"/>
</dbReference>
<dbReference type="EC" id="2.7.1.49" evidence="2"/>
<evidence type="ECO:0000256" key="1">
    <source>
        <dbReference type="ARBA" id="ARBA00004948"/>
    </source>
</evidence>
<dbReference type="Proteomes" id="UP001589755">
    <property type="component" value="Unassembled WGS sequence"/>
</dbReference>
<dbReference type="InterPro" id="IPR029056">
    <property type="entry name" value="Ribokinase-like"/>
</dbReference>
<accession>A0ABV6D538</accession>
<feature type="domain" description="Pyridoxamine kinase/Phosphomethylpyrimidine kinase" evidence="3">
    <location>
        <begin position="16"/>
        <end position="244"/>
    </location>
</feature>
<dbReference type="Gene3D" id="3.40.1190.20">
    <property type="match status" value="1"/>
</dbReference>
<comment type="pathway">
    <text evidence="1">Cofactor biosynthesis; thiamine diphosphate biosynthesis.</text>
</comment>
<dbReference type="InterPro" id="IPR004399">
    <property type="entry name" value="HMP/HMP-P_kinase_dom"/>
</dbReference>
<organism evidence="4 5">
    <name type="scientific">Chelativorans intermedius</name>
    <dbReference type="NCBI Taxonomy" id="515947"/>
    <lineage>
        <taxon>Bacteria</taxon>
        <taxon>Pseudomonadati</taxon>
        <taxon>Pseudomonadota</taxon>
        <taxon>Alphaproteobacteria</taxon>
        <taxon>Hyphomicrobiales</taxon>
        <taxon>Phyllobacteriaceae</taxon>
        <taxon>Chelativorans</taxon>
    </lineage>
</organism>
<keyword evidence="4" id="KW-0808">Transferase</keyword>
<keyword evidence="4" id="KW-0418">Kinase</keyword>
<dbReference type="InterPro" id="IPR013749">
    <property type="entry name" value="PM/HMP-P_kinase-1"/>
</dbReference>
<evidence type="ECO:0000313" key="5">
    <source>
        <dbReference type="Proteomes" id="UP001589755"/>
    </source>
</evidence>
<evidence type="ECO:0000259" key="3">
    <source>
        <dbReference type="Pfam" id="PF08543"/>
    </source>
</evidence>
<protein>
    <recommendedName>
        <fullName evidence="2">hydroxymethylpyrimidine kinase</fullName>
        <ecNumber evidence="2">2.7.1.49</ecNumber>
    </recommendedName>
</protein>
<dbReference type="PANTHER" id="PTHR20858">
    <property type="entry name" value="PHOSPHOMETHYLPYRIMIDINE KINASE"/>
    <property type="match status" value="1"/>
</dbReference>
<dbReference type="EMBL" id="JBHLXD010000006">
    <property type="protein sequence ID" value="MFC0207760.1"/>
    <property type="molecule type" value="Genomic_DNA"/>
</dbReference>
<sequence length="261" mass="26330">MAVKDPPRVLVVAGSDSSGGAGLARDIEAVAACGLGTCLAVTAVTVQTHHRVERVKPMPPALVAAQMRAAFAANTVAAVKIGMLAGSANVVAVATVLDAHGQVPVVLDPVLASSSGATLLPQAAIATLRRKLLPLVDVVTPNLPELALLTASALAQSEAEMERQGNCLLSAGCGAVLVKGGHATGTDATDILLRPGHPPLRLRMPRLAATMRGTGCMLASTVAALLARGESLESSVRSAKQAVFARLAPVAGDCPSLTQTP</sequence>
<dbReference type="SUPFAM" id="SSF53613">
    <property type="entry name" value="Ribokinase-like"/>
    <property type="match status" value="1"/>
</dbReference>
<reference evidence="4 5" key="1">
    <citation type="submission" date="2024-09" db="EMBL/GenBank/DDBJ databases">
        <authorList>
            <person name="Sun Q."/>
            <person name="Mori K."/>
        </authorList>
    </citation>
    <scope>NUCLEOTIDE SEQUENCE [LARGE SCALE GENOMIC DNA]</scope>
    <source>
        <strain evidence="4 5">CCM 8543</strain>
    </source>
</reference>
<dbReference type="GO" id="GO:0016301">
    <property type="term" value="F:kinase activity"/>
    <property type="evidence" value="ECO:0007669"/>
    <property type="project" value="UniProtKB-KW"/>
</dbReference>
<name>A0ABV6D538_9HYPH</name>
<evidence type="ECO:0000313" key="4">
    <source>
        <dbReference type="EMBL" id="MFC0207760.1"/>
    </source>
</evidence>